<keyword evidence="1" id="KW-1133">Transmembrane helix</keyword>
<reference evidence="2" key="2">
    <citation type="journal article" date="2019" name="Gigascience">
        <title>High-quality Schistosoma haematobium genome achieved by single-molecule and long-range sequencing.</title>
        <authorList>
            <person name="Stroehlein A.J."/>
            <person name="Korhonen P.K."/>
            <person name="Chong T.M."/>
            <person name="Lim Y.L."/>
            <person name="Chan K.G."/>
            <person name="Webster B."/>
            <person name="Rollinson D."/>
            <person name="Brindley P.J."/>
            <person name="Gasser R.B."/>
            <person name="Young N.D."/>
        </authorList>
    </citation>
    <scope>NUCLEOTIDE SEQUENCE</scope>
</reference>
<keyword evidence="3" id="KW-1185">Reference proteome</keyword>
<evidence type="ECO:0000313" key="2">
    <source>
        <dbReference type="EMBL" id="KAH9580761.1"/>
    </source>
</evidence>
<dbReference type="KEGG" id="shx:MS3_00000720"/>
<dbReference type="GeneID" id="75576484"/>
<protein>
    <submittedName>
        <fullName evidence="2">Uncharacterized protein</fullName>
    </submittedName>
</protein>
<keyword evidence="1" id="KW-0812">Transmembrane</keyword>
<dbReference type="EMBL" id="AMPZ03000007">
    <property type="protein sequence ID" value="KAH9580761.1"/>
    <property type="molecule type" value="Genomic_DNA"/>
</dbReference>
<accession>A0A922IJ55</accession>
<reference evidence="2" key="4">
    <citation type="journal article" date="2022" name="PLoS Pathog.">
        <title>Chromosome-level genome of Schistosoma haematobium underpins genome-wide explorations of molecular variation.</title>
        <authorList>
            <person name="Stroehlein A.J."/>
            <person name="Korhonen P.K."/>
            <person name="Lee V.V."/>
            <person name="Ralph S.A."/>
            <person name="Mentink-Kane M."/>
            <person name="You H."/>
            <person name="McManus D.P."/>
            <person name="Tchuente L.T."/>
            <person name="Stothard J.R."/>
            <person name="Kaur P."/>
            <person name="Dudchenko O."/>
            <person name="Aiden E.L."/>
            <person name="Yang B."/>
            <person name="Yang H."/>
            <person name="Emery A.M."/>
            <person name="Webster B.L."/>
            <person name="Brindley P.J."/>
            <person name="Rollinson D."/>
            <person name="Chang B.C.H."/>
            <person name="Gasser R.B."/>
            <person name="Young N.D."/>
        </authorList>
    </citation>
    <scope>NUCLEOTIDE SEQUENCE</scope>
</reference>
<organism evidence="2 3">
    <name type="scientific">Schistosoma haematobium</name>
    <name type="common">Blood fluke</name>
    <dbReference type="NCBI Taxonomy" id="6185"/>
    <lineage>
        <taxon>Eukaryota</taxon>
        <taxon>Metazoa</taxon>
        <taxon>Spiralia</taxon>
        <taxon>Lophotrochozoa</taxon>
        <taxon>Platyhelminthes</taxon>
        <taxon>Trematoda</taxon>
        <taxon>Digenea</taxon>
        <taxon>Strigeidida</taxon>
        <taxon>Schistosomatoidea</taxon>
        <taxon>Schistosomatidae</taxon>
        <taxon>Schistosoma</taxon>
    </lineage>
</organism>
<evidence type="ECO:0000313" key="3">
    <source>
        <dbReference type="Proteomes" id="UP000471633"/>
    </source>
</evidence>
<name>A0A922IJ55_SCHHA</name>
<dbReference type="CTD" id="75576484"/>
<dbReference type="AlphaFoldDB" id="A0A922IJ55"/>
<dbReference type="RefSeq" id="XP_051065077.1">
    <property type="nucleotide sequence ID" value="XM_051208380.1"/>
</dbReference>
<proteinExistence type="predicted"/>
<sequence length="118" mass="13778">MYYPPPTSFPTDEETATTLVVFTCIYWCVWDRRDMSSDNSESFSCMQAIHCILCFLSYIEVFIIQSTTRRKRKGESNNPYLTLFFTWNVSVSYPLCTTLHCSPSDEFHMMMETFSATP</sequence>
<dbReference type="Proteomes" id="UP000471633">
    <property type="component" value="Unassembled WGS sequence"/>
</dbReference>
<gene>
    <name evidence="2" type="ORF">MS3_00000720</name>
</gene>
<reference evidence="2" key="1">
    <citation type="journal article" date="2012" name="Nat. Genet.">
        <title>Whole-genome sequence of Schistosoma haematobium.</title>
        <authorList>
            <person name="Young N.D."/>
            <person name="Jex A.R."/>
            <person name="Li B."/>
            <person name="Liu S."/>
            <person name="Yang L."/>
            <person name="Xiong Z."/>
            <person name="Li Y."/>
            <person name="Cantacessi C."/>
            <person name="Hall R.S."/>
            <person name="Xu X."/>
            <person name="Chen F."/>
            <person name="Wu X."/>
            <person name="Zerlotini A."/>
            <person name="Oliveira G."/>
            <person name="Hofmann A."/>
            <person name="Zhang G."/>
            <person name="Fang X."/>
            <person name="Kang Y."/>
            <person name="Campbell B.E."/>
            <person name="Loukas A."/>
            <person name="Ranganathan S."/>
            <person name="Rollinson D."/>
            <person name="Rinaldi G."/>
            <person name="Brindley P.J."/>
            <person name="Yang H."/>
            <person name="Wang J."/>
            <person name="Wang J."/>
            <person name="Gasser R.B."/>
        </authorList>
    </citation>
    <scope>NUCLEOTIDE SEQUENCE</scope>
</reference>
<evidence type="ECO:0000256" key="1">
    <source>
        <dbReference type="SAM" id="Phobius"/>
    </source>
</evidence>
<comment type="caution">
    <text evidence="2">The sequence shown here is derived from an EMBL/GenBank/DDBJ whole genome shotgun (WGS) entry which is preliminary data.</text>
</comment>
<feature type="transmembrane region" description="Helical" evidence="1">
    <location>
        <begin position="46"/>
        <end position="64"/>
    </location>
</feature>
<keyword evidence="1" id="KW-0472">Membrane</keyword>
<reference evidence="2" key="3">
    <citation type="submission" date="2021-06" db="EMBL/GenBank/DDBJ databases">
        <title>Chromosome-level genome assembly for S. haematobium.</title>
        <authorList>
            <person name="Stroehlein A.J."/>
        </authorList>
    </citation>
    <scope>NUCLEOTIDE SEQUENCE</scope>
</reference>